<dbReference type="InterPro" id="IPR020103">
    <property type="entry name" value="PsdUridine_synth_cat_dom_sf"/>
</dbReference>
<dbReference type="InterPro" id="IPR015947">
    <property type="entry name" value="PUA-like_sf"/>
</dbReference>
<dbReference type="InterPro" id="IPR002501">
    <property type="entry name" value="PsdUridine_synth_N"/>
</dbReference>
<dbReference type="Pfam" id="PF09142">
    <property type="entry name" value="TruB_C"/>
    <property type="match status" value="1"/>
</dbReference>
<evidence type="ECO:0000313" key="10">
    <source>
        <dbReference type="Proteomes" id="UP001205080"/>
    </source>
</evidence>
<comment type="caution">
    <text evidence="9">The sequence shown here is derived from an EMBL/GenBank/DDBJ whole genome shotgun (WGS) entry which is preliminary data.</text>
</comment>
<evidence type="ECO:0000259" key="6">
    <source>
        <dbReference type="Pfam" id="PF01509"/>
    </source>
</evidence>
<dbReference type="HAMAP" id="MF_01080">
    <property type="entry name" value="TruB_bact"/>
    <property type="match status" value="1"/>
</dbReference>
<dbReference type="EMBL" id="JAGPYW010000001">
    <property type="protein sequence ID" value="MCQ4613377.1"/>
    <property type="molecule type" value="Genomic_DNA"/>
</dbReference>
<evidence type="ECO:0000256" key="1">
    <source>
        <dbReference type="ARBA" id="ARBA00000385"/>
    </source>
</evidence>
<dbReference type="Gene3D" id="2.30.130.10">
    <property type="entry name" value="PUA domain"/>
    <property type="match status" value="1"/>
</dbReference>
<dbReference type="PANTHER" id="PTHR13767:SF2">
    <property type="entry name" value="PSEUDOURIDYLATE SYNTHASE TRUB1"/>
    <property type="match status" value="1"/>
</dbReference>
<dbReference type="FunFam" id="3.30.2350.10:FF:000011">
    <property type="entry name" value="tRNA pseudouridine synthase B"/>
    <property type="match status" value="1"/>
</dbReference>
<keyword evidence="4 5" id="KW-0413">Isomerase</keyword>
<dbReference type="NCBIfam" id="TIGR00431">
    <property type="entry name" value="TruB"/>
    <property type="match status" value="1"/>
</dbReference>
<dbReference type="SUPFAM" id="SSF55120">
    <property type="entry name" value="Pseudouridine synthase"/>
    <property type="match status" value="1"/>
</dbReference>
<dbReference type="Pfam" id="PF01509">
    <property type="entry name" value="TruB_N"/>
    <property type="match status" value="1"/>
</dbReference>
<dbReference type="SUPFAM" id="SSF88697">
    <property type="entry name" value="PUA domain-like"/>
    <property type="match status" value="1"/>
</dbReference>
<evidence type="ECO:0000259" key="8">
    <source>
        <dbReference type="Pfam" id="PF16198"/>
    </source>
</evidence>
<comment type="function">
    <text evidence="5">Responsible for synthesis of pseudouridine from uracil-55 in the psi GC loop of transfer RNAs.</text>
</comment>
<dbReference type="EC" id="5.4.99.25" evidence="5"/>
<evidence type="ECO:0000256" key="5">
    <source>
        <dbReference type="HAMAP-Rule" id="MF_01080"/>
    </source>
</evidence>
<feature type="active site" description="Nucleophile" evidence="5">
    <location>
        <position position="44"/>
    </location>
</feature>
<dbReference type="InterPro" id="IPR015225">
    <property type="entry name" value="tRNA_psdUridine_synth_fam2_C"/>
</dbReference>
<dbReference type="InterPro" id="IPR032819">
    <property type="entry name" value="TruB_C"/>
</dbReference>
<dbReference type="PANTHER" id="PTHR13767">
    <property type="entry name" value="TRNA-PSEUDOURIDINE SYNTHASE"/>
    <property type="match status" value="1"/>
</dbReference>
<proteinExistence type="inferred from homology"/>
<gene>
    <name evidence="5 9" type="primary">truB</name>
    <name evidence="9" type="ORF">KBX22_01280</name>
</gene>
<dbReference type="Pfam" id="PF16198">
    <property type="entry name" value="TruB_C_2"/>
    <property type="match status" value="1"/>
</dbReference>
<feature type="domain" description="Pseudouridine synthase II N-terminal" evidence="6">
    <location>
        <begin position="29"/>
        <end position="181"/>
    </location>
</feature>
<protein>
    <recommendedName>
        <fullName evidence="5">tRNA pseudouridine synthase B</fullName>
        <ecNumber evidence="5">5.4.99.25</ecNumber>
    </recommendedName>
    <alternativeName>
        <fullName evidence="5">tRNA pseudouridine(55) synthase</fullName>
        <shortName evidence="5">Psi55 synthase</shortName>
    </alternativeName>
    <alternativeName>
        <fullName evidence="5">tRNA pseudouridylate synthase</fullName>
    </alternativeName>
    <alternativeName>
        <fullName evidence="5">tRNA-uridine isomerase</fullName>
    </alternativeName>
</protein>
<reference evidence="9 10" key="1">
    <citation type="submission" date="2021-04" db="EMBL/GenBank/DDBJ databases">
        <title>Corynebacterium genitalium sp. nov. and Corynebacterium genitalium sp. nov., two new species of the genus Corynebacterium.</title>
        <authorList>
            <person name="Jaen-Luchoro D."/>
            <person name="Pinyeiro-Iglesias B."/>
            <person name="Al-Shaer S."/>
            <person name="Karlsson R."/>
            <person name="Gonzales-Siles L."/>
            <person name="Cardew S."/>
            <person name="Jensie-Markopolous S."/>
            <person name="Ohlen M."/>
            <person name="Inganas E."/>
            <person name="Moore E.R.B."/>
        </authorList>
    </citation>
    <scope>NUCLEOTIDE SEQUENCE [LARGE SCALE GENOMIC DNA]</scope>
    <source>
        <strain evidence="9 10">CCUG 55013</strain>
    </source>
</reference>
<dbReference type="GO" id="GO:0160148">
    <property type="term" value="F:tRNA pseudouridine(55) synthase activity"/>
    <property type="evidence" value="ECO:0007669"/>
    <property type="project" value="UniProtKB-EC"/>
</dbReference>
<evidence type="ECO:0000256" key="3">
    <source>
        <dbReference type="ARBA" id="ARBA00022694"/>
    </source>
</evidence>
<comment type="catalytic activity">
    <reaction evidence="1 5">
        <text>uridine(55) in tRNA = pseudouridine(55) in tRNA</text>
        <dbReference type="Rhea" id="RHEA:42532"/>
        <dbReference type="Rhea" id="RHEA-COMP:10101"/>
        <dbReference type="Rhea" id="RHEA-COMP:10102"/>
        <dbReference type="ChEBI" id="CHEBI:65314"/>
        <dbReference type="ChEBI" id="CHEBI:65315"/>
        <dbReference type="EC" id="5.4.99.25"/>
    </reaction>
</comment>
<dbReference type="InterPro" id="IPR014780">
    <property type="entry name" value="tRNA_psdUridine_synth_TruB"/>
</dbReference>
<dbReference type="Gene3D" id="3.30.2350.10">
    <property type="entry name" value="Pseudouridine synthase"/>
    <property type="match status" value="1"/>
</dbReference>
<keyword evidence="3 5" id="KW-0819">tRNA processing</keyword>
<evidence type="ECO:0000313" key="9">
    <source>
        <dbReference type="EMBL" id="MCQ4613377.1"/>
    </source>
</evidence>
<dbReference type="CDD" id="cd02573">
    <property type="entry name" value="PseudoU_synth_EcTruB"/>
    <property type="match status" value="1"/>
</dbReference>
<evidence type="ECO:0000259" key="7">
    <source>
        <dbReference type="Pfam" id="PF09142"/>
    </source>
</evidence>
<dbReference type="Proteomes" id="UP001205080">
    <property type="component" value="Unassembled WGS sequence"/>
</dbReference>
<dbReference type="AlphaFoldDB" id="A0ABD4TM16"/>
<feature type="domain" description="tRNA pseudouridylate synthase B C-terminal" evidence="8">
    <location>
        <begin position="182"/>
        <end position="222"/>
    </location>
</feature>
<comment type="similarity">
    <text evidence="2 5">Belongs to the pseudouridine synthase TruB family. Type 1 subfamily.</text>
</comment>
<name>A0ABD4TM16_9CORY</name>
<evidence type="ECO:0000256" key="4">
    <source>
        <dbReference type="ARBA" id="ARBA00023235"/>
    </source>
</evidence>
<evidence type="ECO:0000256" key="2">
    <source>
        <dbReference type="ARBA" id="ARBA00005642"/>
    </source>
</evidence>
<dbReference type="InterPro" id="IPR036974">
    <property type="entry name" value="PUA_sf"/>
</dbReference>
<sequence length="297" mass="32056">MSDPLATSGIVVIDKPQGLTSHDVVARLRRAFGTRKVGHAGTLDPMATGVLVVGIERGTKLLAHLVAETKTYEATIRLGAATTTDDAEGEVVSTSPTDAVTDADIIDAIDSFRGDIMQRPSSVSAIKIDGKRAHQLVREGHDVEIPARPVTIHEYSILGIARVDTWIDVDVRVHCSSGTYIRALARDLGETLHTGGHLTALRRTTVGPFNLEHALELEDIQAHPRFSLTLDEACATCWPVLPVTNDEYDALAMGKWLEPRGLSGVHAAQRDDGRVVALVKESKKRLATVFVARPSTL</sequence>
<organism evidence="9 10">
    <name type="scientific">Corynebacterium pseudogenitalium</name>
    <dbReference type="NCBI Taxonomy" id="38303"/>
    <lineage>
        <taxon>Bacteria</taxon>
        <taxon>Bacillati</taxon>
        <taxon>Actinomycetota</taxon>
        <taxon>Actinomycetes</taxon>
        <taxon>Mycobacteriales</taxon>
        <taxon>Corynebacteriaceae</taxon>
        <taxon>Corynebacterium</taxon>
    </lineage>
</organism>
<accession>A0ABD4TM16</accession>
<feature type="domain" description="tRNA pseudouridine synthase II TruB subfamily 2 C-terminal" evidence="7">
    <location>
        <begin position="238"/>
        <end position="293"/>
    </location>
</feature>
<dbReference type="RefSeq" id="WP_070362310.1">
    <property type="nucleotide sequence ID" value="NZ_JAGPYW010000001.1"/>
</dbReference>
<dbReference type="GO" id="GO:0031119">
    <property type="term" value="P:tRNA pseudouridine synthesis"/>
    <property type="evidence" value="ECO:0007669"/>
    <property type="project" value="UniProtKB-UniRule"/>
</dbReference>